<comment type="caution">
    <text evidence="1">The sequence shown here is derived from an EMBL/GenBank/DDBJ whole genome shotgun (WGS) entry which is preliminary data.</text>
</comment>
<dbReference type="Gene3D" id="2.60.40.420">
    <property type="entry name" value="Cupredoxins - blue copper proteins"/>
    <property type="match status" value="1"/>
</dbReference>
<dbReference type="EMBL" id="JAAVJI010000019">
    <property type="protein sequence ID" value="NJP03391.1"/>
    <property type="molecule type" value="Genomic_DNA"/>
</dbReference>
<dbReference type="EMBL" id="JAAVJI010000007">
    <property type="protein sequence ID" value="NJP01758.1"/>
    <property type="molecule type" value="Genomic_DNA"/>
</dbReference>
<sequence>MLQVGLIDPQGAPLADAVVTLAGPPGAAPGPLKADMDQRDKVFYPHVLAIHTGTAVTFPNSDDIRHQVYSFSPSKRFELRLYEGIPAAPVLFDQPGVVVLGCNIHDWMLGYIYVTQDPWYGVTDSKGQVTFANLPTGSYSLTLWHPQRADLQPQAGGNLVITQAAVSKVFTLAVQPLASDAPVPPTSPFGDAFGKALRENKE</sequence>
<dbReference type="SUPFAM" id="SSF49503">
    <property type="entry name" value="Cupredoxins"/>
    <property type="match status" value="1"/>
</dbReference>
<dbReference type="InterPro" id="IPR008972">
    <property type="entry name" value="Cupredoxin"/>
</dbReference>
<reference evidence="1 3" key="1">
    <citation type="submission" date="2020-03" db="EMBL/GenBank/DDBJ databases">
        <authorList>
            <person name="Wang L."/>
            <person name="He N."/>
            <person name="Li Y."/>
            <person name="Fang Y."/>
            <person name="Zhang F."/>
        </authorList>
    </citation>
    <scope>NUCLEOTIDE SEQUENCE [LARGE SCALE GENOMIC DNA]</scope>
    <source>
        <strain evidence="1">Hsmgli-8</strain>
        <strain evidence="3">hsmgli-8</strain>
    </source>
</reference>
<dbReference type="CDD" id="cd04221">
    <property type="entry name" value="MauL"/>
    <property type="match status" value="1"/>
</dbReference>
<dbReference type="SUPFAM" id="SSF117074">
    <property type="entry name" value="Hypothetical protein PA1324"/>
    <property type="match status" value="1"/>
</dbReference>
<gene>
    <name evidence="1" type="ORF">HBH25_12965</name>
    <name evidence="2" type="ORF">HBH25_21370</name>
</gene>
<evidence type="ECO:0000313" key="1">
    <source>
        <dbReference type="EMBL" id="NJP01758.1"/>
    </source>
</evidence>
<keyword evidence="3" id="KW-1185">Reference proteome</keyword>
<proteinExistence type="predicted"/>
<name>A0ABX0YID7_9PSED</name>
<organism evidence="1 3">
    <name type="scientific">Pseudomonas quercus</name>
    <dbReference type="NCBI Taxonomy" id="2722792"/>
    <lineage>
        <taxon>Bacteria</taxon>
        <taxon>Pseudomonadati</taxon>
        <taxon>Pseudomonadota</taxon>
        <taxon>Gammaproteobacteria</taxon>
        <taxon>Pseudomonadales</taxon>
        <taxon>Pseudomonadaceae</taxon>
        <taxon>Pseudomonas</taxon>
    </lineage>
</organism>
<dbReference type="InterPro" id="IPR034242">
    <property type="entry name" value="MauL"/>
</dbReference>
<accession>A0ABX0YID7</accession>
<protein>
    <submittedName>
        <fullName evidence="1">Methylamine utilization protein</fullName>
    </submittedName>
</protein>
<evidence type="ECO:0000313" key="2">
    <source>
        <dbReference type="EMBL" id="NJP03391.1"/>
    </source>
</evidence>
<evidence type="ECO:0000313" key="3">
    <source>
        <dbReference type="Proteomes" id="UP000746535"/>
    </source>
</evidence>
<dbReference type="Proteomes" id="UP000746535">
    <property type="component" value="Unassembled WGS sequence"/>
</dbReference>